<feature type="signal peptide" evidence="9">
    <location>
        <begin position="1"/>
        <end position="25"/>
    </location>
</feature>
<feature type="chain" id="PRO_5043107296" description="Phytosulfokine" evidence="9">
    <location>
        <begin position="26"/>
        <end position="86"/>
    </location>
</feature>
<keyword evidence="6 9" id="KW-0732">Signal</keyword>
<dbReference type="PANTHER" id="PTHR33285">
    <property type="entry name" value="PHYTOSULFOKINES 3"/>
    <property type="match status" value="1"/>
</dbReference>
<keyword evidence="7 9" id="KW-0221">Differentiation</keyword>
<comment type="function">
    <text evidence="9">Promotes plant cell differentiation, organogenesis and somatic embryogenesis as well as cell proliferation.</text>
</comment>
<dbReference type="PANTHER" id="PTHR33285:SF55">
    <property type="entry name" value="PHYTOSULFOKINES 3"/>
    <property type="match status" value="1"/>
</dbReference>
<protein>
    <recommendedName>
        <fullName evidence="9">Phytosulfokine</fullName>
    </recommendedName>
    <component>
        <recommendedName>
            <fullName evidence="9">Phytosulfokine-alpha</fullName>
            <shortName evidence="9">PSK-alpha</shortName>
            <shortName evidence="9">Phytosulfokine-a</shortName>
        </recommendedName>
    </component>
    <component>
        <recommendedName>
            <fullName evidence="9">Phytosulfokine-beta</fullName>
            <shortName evidence="9">PSK-beta</shortName>
            <shortName evidence="9">Phytosulfokine-b</shortName>
        </recommendedName>
    </component>
</protein>
<keyword evidence="5 9" id="KW-0765">Sulfation</keyword>
<comment type="similarity">
    <text evidence="2 9">Belongs to the phytosulfokine family.</text>
</comment>
<evidence type="ECO:0000256" key="3">
    <source>
        <dbReference type="ARBA" id="ARBA00022473"/>
    </source>
</evidence>
<keyword evidence="8 9" id="KW-0339">Growth factor</keyword>
<dbReference type="GO" id="GO:0030154">
    <property type="term" value="P:cell differentiation"/>
    <property type="evidence" value="ECO:0007669"/>
    <property type="project" value="UniProtKB-UniRule"/>
</dbReference>
<keyword evidence="11" id="KW-1185">Reference proteome</keyword>
<gene>
    <name evidence="10" type="ORF">LIER_35683</name>
</gene>
<sequence length="86" mass="9792">MIKHRSATHLFFLVLLLALSALTCGSRHVSSLLEAQEHKGENIGVRNEVVGERRLCEGVVDDDECLMMRRTLVAHLDYIYTQKEKP</sequence>
<dbReference type="Proteomes" id="UP001454036">
    <property type="component" value="Unassembled WGS sequence"/>
</dbReference>
<dbReference type="AlphaFoldDB" id="A0AAV3NVW0"/>
<dbReference type="GO" id="GO:0008083">
    <property type="term" value="F:growth factor activity"/>
    <property type="evidence" value="ECO:0007669"/>
    <property type="project" value="UniProtKB-UniRule"/>
</dbReference>
<dbReference type="GO" id="GO:0008283">
    <property type="term" value="P:cell population proliferation"/>
    <property type="evidence" value="ECO:0007669"/>
    <property type="project" value="UniProtKB-UniRule"/>
</dbReference>
<keyword evidence="3 9" id="KW-0217">Developmental protein</keyword>
<organism evidence="10 11">
    <name type="scientific">Lithospermum erythrorhizon</name>
    <name type="common">Purple gromwell</name>
    <name type="synonym">Lithospermum officinale var. erythrorhizon</name>
    <dbReference type="NCBI Taxonomy" id="34254"/>
    <lineage>
        <taxon>Eukaryota</taxon>
        <taxon>Viridiplantae</taxon>
        <taxon>Streptophyta</taxon>
        <taxon>Embryophyta</taxon>
        <taxon>Tracheophyta</taxon>
        <taxon>Spermatophyta</taxon>
        <taxon>Magnoliopsida</taxon>
        <taxon>eudicotyledons</taxon>
        <taxon>Gunneridae</taxon>
        <taxon>Pentapetalae</taxon>
        <taxon>asterids</taxon>
        <taxon>lamiids</taxon>
        <taxon>Boraginales</taxon>
        <taxon>Boraginaceae</taxon>
        <taxon>Boraginoideae</taxon>
        <taxon>Lithospermeae</taxon>
        <taxon>Lithospermum</taxon>
    </lineage>
</organism>
<reference evidence="10 11" key="1">
    <citation type="submission" date="2024-01" db="EMBL/GenBank/DDBJ databases">
        <title>The complete chloroplast genome sequence of Lithospermum erythrorhizon: insights into the phylogenetic relationship among Boraginaceae species and the maternal lineages of purple gromwells.</title>
        <authorList>
            <person name="Okada T."/>
            <person name="Watanabe K."/>
        </authorList>
    </citation>
    <scope>NUCLEOTIDE SEQUENCE [LARGE SCALE GENOMIC DNA]</scope>
</reference>
<evidence type="ECO:0000256" key="4">
    <source>
        <dbReference type="ARBA" id="ARBA00022525"/>
    </source>
</evidence>
<keyword evidence="4 9" id="KW-0964">Secreted</keyword>
<comment type="PTM">
    <text evidence="9">Sulfation is important for activity and for the binding to a putative membrane receptor.</text>
</comment>
<evidence type="ECO:0000256" key="1">
    <source>
        <dbReference type="ARBA" id="ARBA00004613"/>
    </source>
</evidence>
<accession>A0AAV3NVW0</accession>
<evidence type="ECO:0000313" key="10">
    <source>
        <dbReference type="EMBL" id="GAA0143108.1"/>
    </source>
</evidence>
<evidence type="ECO:0000256" key="9">
    <source>
        <dbReference type="RuleBase" id="RU368031"/>
    </source>
</evidence>
<comment type="PTM">
    <text evidence="9">PSK-alpha is produced by endopeptidase digestion. PSK-beta is produced from PSK-alpha by exopeptidase digestion.</text>
</comment>
<evidence type="ECO:0000256" key="2">
    <source>
        <dbReference type="ARBA" id="ARBA00010781"/>
    </source>
</evidence>
<dbReference type="InterPro" id="IPR009438">
    <property type="entry name" value="Phytosulfokine"/>
</dbReference>
<evidence type="ECO:0000256" key="7">
    <source>
        <dbReference type="ARBA" id="ARBA00022782"/>
    </source>
</evidence>
<evidence type="ECO:0000256" key="8">
    <source>
        <dbReference type="ARBA" id="ARBA00023030"/>
    </source>
</evidence>
<evidence type="ECO:0000256" key="5">
    <source>
        <dbReference type="ARBA" id="ARBA00022641"/>
    </source>
</evidence>
<dbReference type="EMBL" id="BAABME010015818">
    <property type="protein sequence ID" value="GAA0143108.1"/>
    <property type="molecule type" value="Genomic_DNA"/>
</dbReference>
<comment type="caution">
    <text evidence="10">The sequence shown here is derived from an EMBL/GenBank/DDBJ whole genome shotgun (WGS) entry which is preliminary data.</text>
</comment>
<dbReference type="GO" id="GO:0005576">
    <property type="term" value="C:extracellular region"/>
    <property type="evidence" value="ECO:0007669"/>
    <property type="project" value="UniProtKB-SubCell"/>
</dbReference>
<evidence type="ECO:0000256" key="6">
    <source>
        <dbReference type="ARBA" id="ARBA00022729"/>
    </source>
</evidence>
<proteinExistence type="inferred from homology"/>
<comment type="subcellular location">
    <subcellularLocation>
        <location evidence="1 9">Secreted</location>
    </subcellularLocation>
</comment>
<name>A0AAV3NVW0_LITER</name>
<dbReference type="Pfam" id="PF06404">
    <property type="entry name" value="PSK"/>
    <property type="match status" value="1"/>
</dbReference>
<evidence type="ECO:0000313" key="11">
    <source>
        <dbReference type="Proteomes" id="UP001454036"/>
    </source>
</evidence>